<proteinExistence type="predicted"/>
<organism evidence="1">
    <name type="scientific">Siphoviridae sp. ctTrD1</name>
    <dbReference type="NCBI Taxonomy" id="2825524"/>
    <lineage>
        <taxon>Viruses</taxon>
        <taxon>Duplodnaviria</taxon>
        <taxon>Heunggongvirae</taxon>
        <taxon>Uroviricota</taxon>
        <taxon>Caudoviricetes</taxon>
    </lineage>
</organism>
<dbReference type="Pfam" id="PF05133">
    <property type="entry name" value="SPP1_portal"/>
    <property type="match status" value="1"/>
</dbReference>
<sequence length="457" mass="51833">MAEAIYRWQRMYRNKPLWLSKDVRGLNLPAAISSEYARLVTNEVKIEVSGSTRAAFINRLLEGFKGNLRKYVEFAGATGGICFKPYPTGNTVAVDVVRAGNCYPTEFDSAGSMTGAIFPEFRRKGKKLYTRLEYHSLQRGRYIIVNRAFVSTKAIIKTDEIVQLGMEIRLEDIDEWADISPYEEFHNADCTLFSYLKIPMANNIDPDSPLGVAVYSRSERQIQDADEVYGATLWEYKSKETAIQASNEYFKKNRQGDVLLPKGQERLYYPMGNGITDPATGKPLFNVYSPDIRDQSFFNGYNRIIQKVEFNCGLAYGTLSDPQSVEKTAEEIKASRQRSYSTVKDIQNSTEEAIRSLVRSIEVWIDWGNLAPPGKVEVSCDWDDSLIVDKKYELEQLRADLAAGIIGPVEFRMKRFGETEEQAKEALEKIQFLKVDQGHIIDEAEGNGKLSLDKKNI</sequence>
<accession>A0A8S5PRU9</accession>
<reference evidence="1" key="1">
    <citation type="journal article" date="2021" name="Proc. Natl. Acad. Sci. U.S.A.">
        <title>A Catalog of Tens of Thousands of Viruses from Human Metagenomes Reveals Hidden Associations with Chronic Diseases.</title>
        <authorList>
            <person name="Tisza M.J."/>
            <person name="Buck C.B."/>
        </authorList>
    </citation>
    <scope>NUCLEOTIDE SEQUENCE</scope>
    <source>
        <strain evidence="1">CtTrD1</strain>
    </source>
</reference>
<evidence type="ECO:0000313" key="1">
    <source>
        <dbReference type="EMBL" id="DAE08932.1"/>
    </source>
</evidence>
<dbReference type="EMBL" id="BK015480">
    <property type="protein sequence ID" value="DAE08932.1"/>
    <property type="molecule type" value="Genomic_DNA"/>
</dbReference>
<dbReference type="InterPro" id="IPR021145">
    <property type="entry name" value="Portal_protein_SPP1_Gp6-like"/>
</dbReference>
<name>A0A8S5PRU9_9CAUD</name>
<protein>
    <submittedName>
        <fullName evidence="1">Portal protein</fullName>
    </submittedName>
</protein>